<feature type="transmembrane region" description="Helical" evidence="1">
    <location>
        <begin position="12"/>
        <end position="37"/>
    </location>
</feature>
<dbReference type="InterPro" id="IPR012337">
    <property type="entry name" value="RNaseH-like_sf"/>
</dbReference>
<sequence>MTSFSQVTASLFLISIGLVFPGLPTLRTLPLFGHLLLRLDLSLSNGKRRCVIVYALILMLLCLFLSAWAPLGVFYRILQVCGLRGFASLLALFPPLQAELWIILVGLQLAWSMGISRLQVQSDNSVVVRLVLDSMASTSTSPLVHAIAMLSNRDWSIEFIWVPREQNMVVDSLSKFFPNLHYNLTVLDDAPEFSRPILIRDRDCPPYYQRSLSESSSTVP</sequence>
<gene>
    <name evidence="3" type="ORF">V6N12_045237</name>
</gene>
<feature type="domain" description="RNase H type-1" evidence="2">
    <location>
        <begin position="92"/>
        <end position="176"/>
    </location>
</feature>
<dbReference type="SUPFAM" id="SSF53098">
    <property type="entry name" value="Ribonuclease H-like"/>
    <property type="match status" value="1"/>
</dbReference>
<dbReference type="InterPro" id="IPR053151">
    <property type="entry name" value="RNase_H-like"/>
</dbReference>
<dbReference type="Gene3D" id="3.30.420.10">
    <property type="entry name" value="Ribonuclease H-like superfamily/Ribonuclease H"/>
    <property type="match status" value="1"/>
</dbReference>
<evidence type="ECO:0000256" key="1">
    <source>
        <dbReference type="SAM" id="Phobius"/>
    </source>
</evidence>
<keyword evidence="4" id="KW-1185">Reference proteome</keyword>
<comment type="caution">
    <text evidence="3">The sequence shown here is derived from an EMBL/GenBank/DDBJ whole genome shotgun (WGS) entry which is preliminary data.</text>
</comment>
<dbReference type="InterPro" id="IPR044730">
    <property type="entry name" value="RNase_H-like_dom_plant"/>
</dbReference>
<dbReference type="CDD" id="cd06222">
    <property type="entry name" value="RNase_H_like"/>
    <property type="match status" value="1"/>
</dbReference>
<evidence type="ECO:0000259" key="2">
    <source>
        <dbReference type="Pfam" id="PF13456"/>
    </source>
</evidence>
<evidence type="ECO:0000313" key="3">
    <source>
        <dbReference type="EMBL" id="KAK8593152.1"/>
    </source>
</evidence>
<evidence type="ECO:0000313" key="4">
    <source>
        <dbReference type="Proteomes" id="UP001472677"/>
    </source>
</evidence>
<dbReference type="PANTHER" id="PTHR47723">
    <property type="entry name" value="OS05G0353850 PROTEIN"/>
    <property type="match status" value="1"/>
</dbReference>
<keyword evidence="1" id="KW-0812">Transmembrane</keyword>
<keyword evidence="1" id="KW-1133">Transmembrane helix</keyword>
<reference evidence="3 4" key="1">
    <citation type="journal article" date="2024" name="G3 (Bethesda)">
        <title>Genome assembly of Hibiscus sabdariffa L. provides insights into metabolisms of medicinal natural products.</title>
        <authorList>
            <person name="Kim T."/>
        </authorList>
    </citation>
    <scope>NUCLEOTIDE SEQUENCE [LARGE SCALE GENOMIC DNA]</scope>
    <source>
        <strain evidence="3">TK-2024</strain>
        <tissue evidence="3">Old leaves</tissue>
    </source>
</reference>
<dbReference type="EMBL" id="JBBPBM010000003">
    <property type="protein sequence ID" value="KAK8593152.1"/>
    <property type="molecule type" value="Genomic_DNA"/>
</dbReference>
<dbReference type="InterPro" id="IPR002156">
    <property type="entry name" value="RNaseH_domain"/>
</dbReference>
<dbReference type="PANTHER" id="PTHR47723:SF19">
    <property type="entry name" value="POLYNUCLEOTIDYL TRANSFERASE, RIBONUCLEASE H-LIKE SUPERFAMILY PROTEIN"/>
    <property type="match status" value="1"/>
</dbReference>
<keyword evidence="1" id="KW-0472">Membrane</keyword>
<dbReference type="Proteomes" id="UP001472677">
    <property type="component" value="Unassembled WGS sequence"/>
</dbReference>
<name>A0ABR2G268_9ROSI</name>
<accession>A0ABR2G268</accession>
<feature type="transmembrane region" description="Helical" evidence="1">
    <location>
        <begin position="49"/>
        <end position="68"/>
    </location>
</feature>
<protein>
    <recommendedName>
        <fullName evidence="2">RNase H type-1 domain-containing protein</fullName>
    </recommendedName>
</protein>
<dbReference type="InterPro" id="IPR036397">
    <property type="entry name" value="RNaseH_sf"/>
</dbReference>
<dbReference type="Pfam" id="PF13456">
    <property type="entry name" value="RVT_3"/>
    <property type="match status" value="1"/>
</dbReference>
<organism evidence="3 4">
    <name type="scientific">Hibiscus sabdariffa</name>
    <name type="common">roselle</name>
    <dbReference type="NCBI Taxonomy" id="183260"/>
    <lineage>
        <taxon>Eukaryota</taxon>
        <taxon>Viridiplantae</taxon>
        <taxon>Streptophyta</taxon>
        <taxon>Embryophyta</taxon>
        <taxon>Tracheophyta</taxon>
        <taxon>Spermatophyta</taxon>
        <taxon>Magnoliopsida</taxon>
        <taxon>eudicotyledons</taxon>
        <taxon>Gunneridae</taxon>
        <taxon>Pentapetalae</taxon>
        <taxon>rosids</taxon>
        <taxon>malvids</taxon>
        <taxon>Malvales</taxon>
        <taxon>Malvaceae</taxon>
        <taxon>Malvoideae</taxon>
        <taxon>Hibiscus</taxon>
    </lineage>
</organism>
<proteinExistence type="predicted"/>